<proteinExistence type="predicted"/>
<dbReference type="OrthoDB" id="2913281at2759"/>
<evidence type="ECO:0008006" key="3">
    <source>
        <dbReference type="Google" id="ProtNLM"/>
    </source>
</evidence>
<comment type="caution">
    <text evidence="1">The sequence shown here is derived from an EMBL/GenBank/DDBJ whole genome shotgun (WGS) entry which is preliminary data.</text>
</comment>
<sequence>MPLSPSMWEPVLCRRRRMGFLRIDIAETYGGTLAKVLLNLEAPSLRHCMVTYMGPETVRLTLEGSLDGTLFADHFPRLRTLELTNCYIPPAYYRLSDLSLLVLQYLGPPGGQDPTLTIKDLQSAQFKSLRRLVIWDCFSEDELSARLPIDPVEFPALEQLVVAIPYQACERLFESLLYPGECTISLVVCFPGLAQMAHAEEAAVSGCSFIPLEDFEMCRVVLRDPRSPSIRLTRSSGRGHITVRFRLHDLTFPDPTDVNTLMHAINRLSLASIFPAVHPFDAFSIHLWDALAMALQRHLARITTLHVVFKHNEELDSCIVPSYPISLFRLMPMVENAIFEPPTVYTNRPFFHAAGASFPNLKRITVNLHHNLNNRILSQGKVALAEFFNTRVTHGLAIDEAAFVVSPRLAKRFGFSANRESYQKMVAVYADNFPRSVVRGYIEK</sequence>
<accession>A0A4Y7SL69</accession>
<organism evidence="1 2">
    <name type="scientific">Coprinellus micaceus</name>
    <name type="common">Glistening ink-cap mushroom</name>
    <name type="synonym">Coprinus micaceus</name>
    <dbReference type="NCBI Taxonomy" id="71717"/>
    <lineage>
        <taxon>Eukaryota</taxon>
        <taxon>Fungi</taxon>
        <taxon>Dikarya</taxon>
        <taxon>Basidiomycota</taxon>
        <taxon>Agaricomycotina</taxon>
        <taxon>Agaricomycetes</taxon>
        <taxon>Agaricomycetidae</taxon>
        <taxon>Agaricales</taxon>
        <taxon>Agaricineae</taxon>
        <taxon>Psathyrellaceae</taxon>
        <taxon>Coprinellus</taxon>
    </lineage>
</organism>
<dbReference type="Proteomes" id="UP000298030">
    <property type="component" value="Unassembled WGS sequence"/>
</dbReference>
<dbReference type="EMBL" id="QPFP01000088">
    <property type="protein sequence ID" value="TEB22633.1"/>
    <property type="molecule type" value="Genomic_DNA"/>
</dbReference>
<protein>
    <recommendedName>
        <fullName evidence="3">F-box domain-containing protein</fullName>
    </recommendedName>
</protein>
<dbReference type="AlphaFoldDB" id="A0A4Y7SL69"/>
<name>A0A4Y7SL69_COPMI</name>
<reference evidence="1 2" key="1">
    <citation type="journal article" date="2019" name="Nat. Ecol. Evol.">
        <title>Megaphylogeny resolves global patterns of mushroom evolution.</title>
        <authorList>
            <person name="Varga T."/>
            <person name="Krizsan K."/>
            <person name="Foldi C."/>
            <person name="Dima B."/>
            <person name="Sanchez-Garcia M."/>
            <person name="Sanchez-Ramirez S."/>
            <person name="Szollosi G.J."/>
            <person name="Szarkandi J.G."/>
            <person name="Papp V."/>
            <person name="Albert L."/>
            <person name="Andreopoulos W."/>
            <person name="Angelini C."/>
            <person name="Antonin V."/>
            <person name="Barry K.W."/>
            <person name="Bougher N.L."/>
            <person name="Buchanan P."/>
            <person name="Buyck B."/>
            <person name="Bense V."/>
            <person name="Catcheside P."/>
            <person name="Chovatia M."/>
            <person name="Cooper J."/>
            <person name="Damon W."/>
            <person name="Desjardin D."/>
            <person name="Finy P."/>
            <person name="Geml J."/>
            <person name="Haridas S."/>
            <person name="Hughes K."/>
            <person name="Justo A."/>
            <person name="Karasinski D."/>
            <person name="Kautmanova I."/>
            <person name="Kiss B."/>
            <person name="Kocsube S."/>
            <person name="Kotiranta H."/>
            <person name="LaButti K.M."/>
            <person name="Lechner B.E."/>
            <person name="Liimatainen K."/>
            <person name="Lipzen A."/>
            <person name="Lukacs Z."/>
            <person name="Mihaltcheva S."/>
            <person name="Morgado L.N."/>
            <person name="Niskanen T."/>
            <person name="Noordeloos M.E."/>
            <person name="Ohm R.A."/>
            <person name="Ortiz-Santana B."/>
            <person name="Ovrebo C."/>
            <person name="Racz N."/>
            <person name="Riley R."/>
            <person name="Savchenko A."/>
            <person name="Shiryaev A."/>
            <person name="Soop K."/>
            <person name="Spirin V."/>
            <person name="Szebenyi C."/>
            <person name="Tomsovsky M."/>
            <person name="Tulloss R.E."/>
            <person name="Uehling J."/>
            <person name="Grigoriev I.V."/>
            <person name="Vagvolgyi C."/>
            <person name="Papp T."/>
            <person name="Martin F.M."/>
            <person name="Miettinen O."/>
            <person name="Hibbett D.S."/>
            <person name="Nagy L.G."/>
        </authorList>
    </citation>
    <scope>NUCLEOTIDE SEQUENCE [LARGE SCALE GENOMIC DNA]</scope>
    <source>
        <strain evidence="1 2">FP101781</strain>
    </source>
</reference>
<evidence type="ECO:0000313" key="1">
    <source>
        <dbReference type="EMBL" id="TEB22633.1"/>
    </source>
</evidence>
<evidence type="ECO:0000313" key="2">
    <source>
        <dbReference type="Proteomes" id="UP000298030"/>
    </source>
</evidence>
<gene>
    <name evidence="1" type="ORF">FA13DRAFT_1798717</name>
</gene>
<dbReference type="STRING" id="71717.A0A4Y7SL69"/>
<keyword evidence="2" id="KW-1185">Reference proteome</keyword>